<feature type="region of interest" description="Disordered" evidence="1">
    <location>
        <begin position="41"/>
        <end position="87"/>
    </location>
</feature>
<dbReference type="EMBL" id="AYKW01000015">
    <property type="protein sequence ID" value="PIL30307.1"/>
    <property type="molecule type" value="Genomic_DNA"/>
</dbReference>
<protein>
    <submittedName>
        <fullName evidence="2">Uncharacterized protein</fullName>
    </submittedName>
</protein>
<dbReference type="Proteomes" id="UP000230002">
    <property type="component" value="Unassembled WGS sequence"/>
</dbReference>
<keyword evidence="3" id="KW-1185">Reference proteome</keyword>
<name>A0A2G8S975_9APHY</name>
<feature type="region of interest" description="Disordered" evidence="1">
    <location>
        <begin position="1"/>
        <end position="20"/>
    </location>
</feature>
<sequence length="87" mass="9100">MPSLNFAAPTSHLGPGSHRTLPAFIASIGAEVHMGLHFVDSAGAEEPEDIVHPDEAASDGVDSAQEHEGEISSVDIPTGQEERVEDV</sequence>
<accession>A0A2G8S975</accession>
<gene>
    <name evidence="2" type="ORF">GSI_07491</name>
</gene>
<evidence type="ECO:0000313" key="2">
    <source>
        <dbReference type="EMBL" id="PIL30307.1"/>
    </source>
</evidence>
<evidence type="ECO:0000256" key="1">
    <source>
        <dbReference type="SAM" id="MobiDB-lite"/>
    </source>
</evidence>
<reference evidence="2 3" key="1">
    <citation type="journal article" date="2015" name="Sci. Rep.">
        <title>Chromosome-level genome map provides insights into diverse defense mechanisms in the medicinal fungus Ganoderma sinense.</title>
        <authorList>
            <person name="Zhu Y."/>
            <person name="Xu J."/>
            <person name="Sun C."/>
            <person name="Zhou S."/>
            <person name="Xu H."/>
            <person name="Nelson D.R."/>
            <person name="Qian J."/>
            <person name="Song J."/>
            <person name="Luo H."/>
            <person name="Xiang L."/>
            <person name="Li Y."/>
            <person name="Xu Z."/>
            <person name="Ji A."/>
            <person name="Wang L."/>
            <person name="Lu S."/>
            <person name="Hayward A."/>
            <person name="Sun W."/>
            <person name="Li X."/>
            <person name="Schwartz D.C."/>
            <person name="Wang Y."/>
            <person name="Chen S."/>
        </authorList>
    </citation>
    <scope>NUCLEOTIDE SEQUENCE [LARGE SCALE GENOMIC DNA]</scope>
    <source>
        <strain evidence="2 3">ZZ0214-1</strain>
    </source>
</reference>
<organism evidence="2 3">
    <name type="scientific">Ganoderma sinense ZZ0214-1</name>
    <dbReference type="NCBI Taxonomy" id="1077348"/>
    <lineage>
        <taxon>Eukaryota</taxon>
        <taxon>Fungi</taxon>
        <taxon>Dikarya</taxon>
        <taxon>Basidiomycota</taxon>
        <taxon>Agaricomycotina</taxon>
        <taxon>Agaricomycetes</taxon>
        <taxon>Polyporales</taxon>
        <taxon>Polyporaceae</taxon>
        <taxon>Ganoderma</taxon>
    </lineage>
</organism>
<proteinExistence type="predicted"/>
<comment type="caution">
    <text evidence="2">The sequence shown here is derived from an EMBL/GenBank/DDBJ whole genome shotgun (WGS) entry which is preliminary data.</text>
</comment>
<evidence type="ECO:0000313" key="3">
    <source>
        <dbReference type="Proteomes" id="UP000230002"/>
    </source>
</evidence>
<dbReference type="AlphaFoldDB" id="A0A2G8S975"/>